<keyword evidence="4 9" id="KW-0378">Hydrolase</keyword>
<dbReference type="InterPro" id="IPR041471">
    <property type="entry name" value="UvrB_inter"/>
</dbReference>
<dbReference type="InterPro" id="IPR004576">
    <property type="entry name" value="Mfd"/>
</dbReference>
<dbReference type="PROSITE" id="PS51192">
    <property type="entry name" value="HELICASE_ATP_BIND_1"/>
    <property type="match status" value="1"/>
</dbReference>
<evidence type="ECO:0000256" key="4">
    <source>
        <dbReference type="ARBA" id="ARBA00022801"/>
    </source>
</evidence>
<dbReference type="SUPFAM" id="SSF143517">
    <property type="entry name" value="TRCF domain-like"/>
    <property type="match status" value="1"/>
</dbReference>
<dbReference type="HAMAP" id="MF_00969">
    <property type="entry name" value="TRCF"/>
    <property type="match status" value="1"/>
</dbReference>
<dbReference type="Gene3D" id="3.40.50.11180">
    <property type="match status" value="1"/>
</dbReference>
<dbReference type="Pfam" id="PF21132">
    <property type="entry name" value="MFD_D3"/>
    <property type="match status" value="1"/>
</dbReference>
<comment type="similarity">
    <text evidence="9">In the C-terminal section; belongs to the helicase family. RecG subfamily.</text>
</comment>
<evidence type="ECO:0000256" key="7">
    <source>
        <dbReference type="ARBA" id="ARBA00023125"/>
    </source>
</evidence>
<evidence type="ECO:0000256" key="5">
    <source>
        <dbReference type="ARBA" id="ARBA00022806"/>
    </source>
</evidence>
<dbReference type="Gene3D" id="3.40.50.300">
    <property type="entry name" value="P-loop containing nucleotide triphosphate hydrolases"/>
    <property type="match status" value="2"/>
</dbReference>
<feature type="domain" description="Helicase ATP-binding" evidence="10">
    <location>
        <begin position="632"/>
        <end position="793"/>
    </location>
</feature>
<dbReference type="SUPFAM" id="SSF52540">
    <property type="entry name" value="P-loop containing nucleoside triphosphate hydrolases"/>
    <property type="match status" value="4"/>
</dbReference>
<evidence type="ECO:0000256" key="1">
    <source>
        <dbReference type="ARBA" id="ARBA00022490"/>
    </source>
</evidence>
<keyword evidence="2 9" id="KW-0547">Nucleotide-binding</keyword>
<dbReference type="InterPro" id="IPR011545">
    <property type="entry name" value="DEAD/DEAH_box_helicase_dom"/>
</dbReference>
<dbReference type="CDD" id="cd17991">
    <property type="entry name" value="DEXHc_TRCF"/>
    <property type="match status" value="1"/>
</dbReference>
<reference evidence="13" key="1">
    <citation type="journal article" date="2019" name="Int. J. Syst. Evol. Microbiol.">
        <title>The Global Catalogue of Microorganisms (GCM) 10K type strain sequencing project: providing services to taxonomists for standard genome sequencing and annotation.</title>
        <authorList>
            <consortium name="The Broad Institute Genomics Platform"/>
            <consortium name="The Broad Institute Genome Sequencing Center for Infectious Disease"/>
            <person name="Wu L."/>
            <person name="Ma J."/>
        </authorList>
    </citation>
    <scope>NUCLEOTIDE SEQUENCE [LARGE SCALE GENOMIC DNA]</scope>
    <source>
        <strain evidence="13">CGMCC 1.7003</strain>
    </source>
</reference>
<dbReference type="InterPro" id="IPR003711">
    <property type="entry name" value="CarD-like/TRCF_RID"/>
</dbReference>
<dbReference type="InterPro" id="IPR027417">
    <property type="entry name" value="P-loop_NTPase"/>
</dbReference>
<evidence type="ECO:0000256" key="6">
    <source>
        <dbReference type="ARBA" id="ARBA00022840"/>
    </source>
</evidence>
<dbReference type="PANTHER" id="PTHR47964">
    <property type="entry name" value="ATP-DEPENDENT DNA HELICASE HOMOLOG RECG, CHLOROPLASTIC"/>
    <property type="match status" value="1"/>
</dbReference>
<keyword evidence="3 9" id="KW-0227">DNA damage</keyword>
<evidence type="ECO:0000256" key="3">
    <source>
        <dbReference type="ARBA" id="ARBA00022763"/>
    </source>
</evidence>
<dbReference type="CDD" id="cd18810">
    <property type="entry name" value="SF2_C_TRCF"/>
    <property type="match status" value="1"/>
</dbReference>
<dbReference type="Gene3D" id="3.90.1150.50">
    <property type="entry name" value="Transcription-repair-coupling factor, D7 domain"/>
    <property type="match status" value="1"/>
</dbReference>
<keyword evidence="8 9" id="KW-0234">DNA repair</keyword>
<evidence type="ECO:0000256" key="8">
    <source>
        <dbReference type="ARBA" id="ARBA00023204"/>
    </source>
</evidence>
<dbReference type="InterPro" id="IPR047112">
    <property type="entry name" value="RecG/Mfd"/>
</dbReference>
<dbReference type="SUPFAM" id="SSF141259">
    <property type="entry name" value="CarD-like"/>
    <property type="match status" value="1"/>
</dbReference>
<evidence type="ECO:0000259" key="11">
    <source>
        <dbReference type="PROSITE" id="PS51194"/>
    </source>
</evidence>
<accession>A0ABQ3KX31</accession>
<dbReference type="SMART" id="SM01058">
    <property type="entry name" value="CarD_TRCF"/>
    <property type="match status" value="1"/>
</dbReference>
<sequence length="1166" mass="130768">MDTGLNILMSVFPTIPQLTRTSDQQAWGQLSGAALPLAIASFVAQHQGVAVLIVQDTPAAMRLEQELAVFLDTKSCPLLTLPDWETLPYDVFSPHQDIISQRLTTLYQLPRLQKALVIVPVSTLLLKIAGREHLEQHSFLIEQQQKTDLTALKQQLTAVGYRHVEQVMEHGEFSVRGSLLDLYPMGAQQPYRIDFFDDEVDAIRTFDPDTQRSLEKVPQIALLPAHEFPTDKDAIERFRLRYRERFAARNEKESLYQQVTQGILPAGIEYYLPLFAQSTSSFFHYLPADSQLLICGDIEHSANQFWLELRRRYQDRAIDLLRPILAPQELYLATDELFSELKAYPRLKLSRASLPEKAGQQNAPVSDLPDLNINHQLKNPLESLLNFITSLKKQRGRALFFVESEGRRESLLQLLHKSAVHLPQTGSLQQFLAGSEDLAVMVGALDQGTLISGTSPLALISENELFGQKISQRRRRKQSQQISSDTIIRNLAELSIGQPVVHLQHGIGRYQGLQVLDAAGISAEFVTIEYAGSSKLYVPVSSLHLLSRYSGSDADHAPLHKLGNDTWEKARRKAAEKVRDVAAELLDVYAQRAAHQGYAFKLDPEQYAAFADSFPFEETPDQLDAINAVLNDMQQPQPMDRLVCGDVGFGKTEVAMRAAFVAVNDGKQVALLVPTTLLAQQHFENFKDRFANWPVRVEVLSRFVNAKEQKAILEDVTNGKVDILIGTHKLLQDDIKLHDLGLLIVDEEHRFGVRQKEKIKALRANIDILTLTATPIPRTLNMSMSGMRDLSIIATPPARRLAVKTFVREYENGLLREAIMREILRGGQVYFLHNDVASIEKMAADLLELIPEANIAIAHGQLRERELEQIMAEFYHQRYNLLLCSTIIETGIDVPTANTIIINRADKFGLAQLHQLRGRVGRSHHQAYAYLLTPPPKRLTKDAEKRLEAIASLEDLGAGFALATHDLEIRGAGELLGDEQSGQIESVGFSLYMEMLEEAVQALKAGREPSLDAMLSQQTEVDLKLPALFPDTYIPDVNLRLSFYKKLASAKNELELDEVQVELIDRFGLLPDAAKNLVAVAQLKLHAQQLGIKRIEANSKGGVVEFAERTKVNPSYIITLIQTQSRVFKLEGGQKLRFTIAAVDHKERLSLITQMLADFAKHKVGN</sequence>
<keyword evidence="13" id="KW-1185">Reference proteome</keyword>
<dbReference type="NCBIfam" id="NF007966">
    <property type="entry name" value="PRK10689.1"/>
    <property type="match status" value="1"/>
</dbReference>
<dbReference type="EMBL" id="BNAO01000003">
    <property type="protein sequence ID" value="GHG66984.1"/>
    <property type="molecule type" value="Genomic_DNA"/>
</dbReference>
<proteinExistence type="inferred from homology"/>
<evidence type="ECO:0000259" key="10">
    <source>
        <dbReference type="PROSITE" id="PS51192"/>
    </source>
</evidence>
<dbReference type="Pfam" id="PF00271">
    <property type="entry name" value="Helicase_C"/>
    <property type="match status" value="1"/>
</dbReference>
<dbReference type="InterPro" id="IPR005118">
    <property type="entry name" value="TRCF_C"/>
</dbReference>
<keyword evidence="7 9" id="KW-0238">DNA-binding</keyword>
<dbReference type="SMART" id="SM00490">
    <property type="entry name" value="HELICc"/>
    <property type="match status" value="1"/>
</dbReference>
<evidence type="ECO:0000256" key="9">
    <source>
        <dbReference type="HAMAP-Rule" id="MF_00969"/>
    </source>
</evidence>
<evidence type="ECO:0000313" key="13">
    <source>
        <dbReference type="Proteomes" id="UP000659697"/>
    </source>
</evidence>
<protein>
    <recommendedName>
        <fullName evidence="9">Transcription-repair-coupling factor</fullName>
        <shortName evidence="9">TRCF</shortName>
        <ecNumber evidence="9">3.6.4.-</ecNumber>
    </recommendedName>
</protein>
<comment type="subcellular location">
    <subcellularLocation>
        <location evidence="9">Cytoplasm</location>
    </subcellularLocation>
</comment>
<feature type="domain" description="Helicase C-terminal" evidence="11">
    <location>
        <begin position="814"/>
        <end position="968"/>
    </location>
</feature>
<dbReference type="Proteomes" id="UP000659697">
    <property type="component" value="Unassembled WGS sequence"/>
</dbReference>
<comment type="caution">
    <text evidence="12">The sequence shown here is derived from an EMBL/GenBank/DDBJ whole genome shotgun (WGS) entry which is preliminary data.</text>
</comment>
<dbReference type="Gene3D" id="2.40.10.170">
    <property type="match status" value="1"/>
</dbReference>
<dbReference type="Pfam" id="PF17757">
    <property type="entry name" value="UvrB_inter"/>
    <property type="match status" value="1"/>
</dbReference>
<dbReference type="Pfam" id="PF00270">
    <property type="entry name" value="DEAD"/>
    <property type="match status" value="1"/>
</dbReference>
<dbReference type="Gene3D" id="3.40.50.11140">
    <property type="match status" value="1"/>
</dbReference>
<dbReference type="EC" id="3.6.4.-" evidence="9"/>
<evidence type="ECO:0000313" key="12">
    <source>
        <dbReference type="EMBL" id="GHG66984.1"/>
    </source>
</evidence>
<name>A0ABQ3KX31_9ALTE</name>
<dbReference type="PROSITE" id="PS51194">
    <property type="entry name" value="HELICASE_CTER"/>
    <property type="match status" value="1"/>
</dbReference>
<keyword evidence="5" id="KW-0347">Helicase</keyword>
<dbReference type="InterPro" id="IPR037235">
    <property type="entry name" value="TRCF-like_C_D7"/>
</dbReference>
<keyword evidence="1 9" id="KW-0963">Cytoplasm</keyword>
<dbReference type="InterPro" id="IPR014001">
    <property type="entry name" value="Helicase_ATP-bd"/>
</dbReference>
<dbReference type="InterPro" id="IPR001650">
    <property type="entry name" value="Helicase_C-like"/>
</dbReference>
<dbReference type="Gene3D" id="3.30.2060.10">
    <property type="entry name" value="Penicillin-binding protein 1b domain"/>
    <property type="match status" value="1"/>
</dbReference>
<dbReference type="SMART" id="SM00982">
    <property type="entry name" value="TRCF"/>
    <property type="match status" value="1"/>
</dbReference>
<dbReference type="SMART" id="SM00487">
    <property type="entry name" value="DEXDc"/>
    <property type="match status" value="1"/>
</dbReference>
<dbReference type="Pfam" id="PF02559">
    <property type="entry name" value="CarD_TRCF_RID"/>
    <property type="match status" value="1"/>
</dbReference>
<evidence type="ECO:0000256" key="2">
    <source>
        <dbReference type="ARBA" id="ARBA00022741"/>
    </source>
</evidence>
<gene>
    <name evidence="9 12" type="primary">mfd</name>
    <name evidence="12" type="ORF">GCM10010919_15320</name>
</gene>
<dbReference type="Pfam" id="PF03461">
    <property type="entry name" value="TRCF"/>
    <property type="match status" value="1"/>
</dbReference>
<dbReference type="PANTHER" id="PTHR47964:SF1">
    <property type="entry name" value="ATP-DEPENDENT DNA HELICASE HOMOLOG RECG, CHLOROPLASTIC"/>
    <property type="match status" value="1"/>
</dbReference>
<dbReference type="InterPro" id="IPR036101">
    <property type="entry name" value="CarD-like/TRCF_RID_sf"/>
</dbReference>
<dbReference type="NCBIfam" id="TIGR00580">
    <property type="entry name" value="mfd"/>
    <property type="match status" value="1"/>
</dbReference>
<dbReference type="InterPro" id="IPR048635">
    <property type="entry name" value="MFD_D3"/>
</dbReference>
<keyword evidence="6 9" id="KW-0067">ATP-binding</keyword>
<organism evidence="12 13">
    <name type="scientific">Alishewanella longhuensis</name>
    <dbReference type="NCBI Taxonomy" id="1091037"/>
    <lineage>
        <taxon>Bacteria</taxon>
        <taxon>Pseudomonadati</taxon>
        <taxon>Pseudomonadota</taxon>
        <taxon>Gammaproteobacteria</taxon>
        <taxon>Alteromonadales</taxon>
        <taxon>Alteromonadaceae</taxon>
        <taxon>Alishewanella</taxon>
    </lineage>
</organism>
<comment type="function">
    <text evidence="9">Couples transcription and DNA repair by recognizing RNA polymerase (RNAP) stalled at DNA lesions. Mediates ATP-dependent release of RNAP and its truncated transcript from the DNA, and recruitment of nucleotide excision repair machinery to the damaged site.</text>
</comment>
<comment type="similarity">
    <text evidence="9">In the N-terminal section; belongs to the UvrB family.</text>
</comment>